<gene>
    <name evidence="1" type="ORF">HPB51_018114</name>
</gene>
<evidence type="ECO:0008006" key="3">
    <source>
        <dbReference type="Google" id="ProtNLM"/>
    </source>
</evidence>
<protein>
    <recommendedName>
        <fullName evidence="3">F-box domain-containing protein</fullName>
    </recommendedName>
</protein>
<dbReference type="Gene3D" id="3.80.10.10">
    <property type="entry name" value="Ribonuclease Inhibitor"/>
    <property type="match status" value="1"/>
</dbReference>
<comment type="caution">
    <text evidence="1">The sequence shown here is derived from an EMBL/GenBank/DDBJ whole genome shotgun (WGS) entry which is preliminary data.</text>
</comment>
<name>A0A9J6E381_RHIMP</name>
<dbReference type="EMBL" id="JABSTU010000006">
    <property type="protein sequence ID" value="KAH8028690.1"/>
    <property type="molecule type" value="Genomic_DNA"/>
</dbReference>
<dbReference type="Proteomes" id="UP000821866">
    <property type="component" value="Chromosome 4"/>
</dbReference>
<dbReference type="InterPro" id="IPR032675">
    <property type="entry name" value="LRR_dom_sf"/>
</dbReference>
<sequence>MLSKHKKESVRIQACAAAAMTSTVESLRPHQDGVLRLPDNVLGAILELLGWEQRLAVANTCQRLSDLVNGGPRIRSTTVLRLLKDKLRKLECLHWTVGSADDEVPAYPARDAEGSLRCDCSVMPPNLKTMYVEVVRLPENVNFVCGLLGHCHALRSLHCHERKGAVELSDSGLSAIEYRIFASYRDASGRHFQNFTYTTERIPSNDALLTRLKNSRAPQVNVFSALGSCVDVCGSIVVQIGPPIRNCVTLGELDSANVESTLSRWQLTILLDESGEDAITRLKNIWLGRKFGRLTSLTLMTLPESAAMFARSVRNQSCLCNFLRSCVALVELNFSSFHFSPHFNWSFMLATGGLHQIRSLALAACALCHPAHLRALARASFQLRELDVRSFPQDVNECKFCLHVTTCDDEALAPLCCLNHLETLTLCEMPHARSLSFLRGCASIRELRLRNVPVGSGKSDRDMEPLASIWPQLRVFKFESVMLVKDFHAFHCMPTAPTMKRLCLGAHFTDWYTRIDMGEEAGLLQKACPAVDVLHLHFYLSTRGDKHGFFPRRQLLEACDAPDIDDAAWLSTADKVWLCNCANYIGLIPPHGVK</sequence>
<reference evidence="1" key="1">
    <citation type="journal article" date="2020" name="Cell">
        <title>Large-Scale Comparative Analyses of Tick Genomes Elucidate Their Genetic Diversity and Vector Capacities.</title>
        <authorList>
            <consortium name="Tick Genome and Microbiome Consortium (TIGMIC)"/>
            <person name="Jia N."/>
            <person name="Wang J."/>
            <person name="Shi W."/>
            <person name="Du L."/>
            <person name="Sun Y."/>
            <person name="Zhan W."/>
            <person name="Jiang J.F."/>
            <person name="Wang Q."/>
            <person name="Zhang B."/>
            <person name="Ji P."/>
            <person name="Bell-Sakyi L."/>
            <person name="Cui X.M."/>
            <person name="Yuan T.T."/>
            <person name="Jiang B.G."/>
            <person name="Yang W.F."/>
            <person name="Lam T.T."/>
            <person name="Chang Q.C."/>
            <person name="Ding S.J."/>
            <person name="Wang X.J."/>
            <person name="Zhu J.G."/>
            <person name="Ruan X.D."/>
            <person name="Zhao L."/>
            <person name="Wei J.T."/>
            <person name="Ye R.Z."/>
            <person name="Que T.C."/>
            <person name="Du C.H."/>
            <person name="Zhou Y.H."/>
            <person name="Cheng J.X."/>
            <person name="Dai P.F."/>
            <person name="Guo W.B."/>
            <person name="Han X.H."/>
            <person name="Huang E.J."/>
            <person name="Li L.F."/>
            <person name="Wei W."/>
            <person name="Gao Y.C."/>
            <person name="Liu J.Z."/>
            <person name="Shao H.Z."/>
            <person name="Wang X."/>
            <person name="Wang C.C."/>
            <person name="Yang T.C."/>
            <person name="Huo Q.B."/>
            <person name="Li W."/>
            <person name="Chen H.Y."/>
            <person name="Chen S.E."/>
            <person name="Zhou L.G."/>
            <person name="Ni X.B."/>
            <person name="Tian J.H."/>
            <person name="Sheng Y."/>
            <person name="Liu T."/>
            <person name="Pan Y.S."/>
            <person name="Xia L.Y."/>
            <person name="Li J."/>
            <person name="Zhao F."/>
            <person name="Cao W.C."/>
        </authorList>
    </citation>
    <scope>NUCLEOTIDE SEQUENCE</scope>
    <source>
        <strain evidence="1">Rmic-2018</strain>
    </source>
</reference>
<evidence type="ECO:0000313" key="2">
    <source>
        <dbReference type="Proteomes" id="UP000821866"/>
    </source>
</evidence>
<organism evidence="1 2">
    <name type="scientific">Rhipicephalus microplus</name>
    <name type="common">Cattle tick</name>
    <name type="synonym">Boophilus microplus</name>
    <dbReference type="NCBI Taxonomy" id="6941"/>
    <lineage>
        <taxon>Eukaryota</taxon>
        <taxon>Metazoa</taxon>
        <taxon>Ecdysozoa</taxon>
        <taxon>Arthropoda</taxon>
        <taxon>Chelicerata</taxon>
        <taxon>Arachnida</taxon>
        <taxon>Acari</taxon>
        <taxon>Parasitiformes</taxon>
        <taxon>Ixodida</taxon>
        <taxon>Ixodoidea</taxon>
        <taxon>Ixodidae</taxon>
        <taxon>Rhipicephalinae</taxon>
        <taxon>Rhipicephalus</taxon>
        <taxon>Boophilus</taxon>
    </lineage>
</organism>
<dbReference type="AlphaFoldDB" id="A0A9J6E381"/>
<reference evidence="1" key="2">
    <citation type="submission" date="2021-09" db="EMBL/GenBank/DDBJ databases">
        <authorList>
            <person name="Jia N."/>
            <person name="Wang J."/>
            <person name="Shi W."/>
            <person name="Du L."/>
            <person name="Sun Y."/>
            <person name="Zhan W."/>
            <person name="Jiang J."/>
            <person name="Wang Q."/>
            <person name="Zhang B."/>
            <person name="Ji P."/>
            <person name="Sakyi L.B."/>
            <person name="Cui X."/>
            <person name="Yuan T."/>
            <person name="Jiang B."/>
            <person name="Yang W."/>
            <person name="Lam T.T.-Y."/>
            <person name="Chang Q."/>
            <person name="Ding S."/>
            <person name="Wang X."/>
            <person name="Zhu J."/>
            <person name="Ruan X."/>
            <person name="Zhao L."/>
            <person name="Wei J."/>
            <person name="Que T."/>
            <person name="Du C."/>
            <person name="Cheng J."/>
            <person name="Dai P."/>
            <person name="Han X."/>
            <person name="Huang E."/>
            <person name="Gao Y."/>
            <person name="Liu J."/>
            <person name="Shao H."/>
            <person name="Ye R."/>
            <person name="Li L."/>
            <person name="Wei W."/>
            <person name="Wang X."/>
            <person name="Wang C."/>
            <person name="Huo Q."/>
            <person name="Li W."/>
            <person name="Guo W."/>
            <person name="Chen H."/>
            <person name="Chen S."/>
            <person name="Zhou L."/>
            <person name="Zhou L."/>
            <person name="Ni X."/>
            <person name="Tian J."/>
            <person name="Zhou Y."/>
            <person name="Sheng Y."/>
            <person name="Liu T."/>
            <person name="Pan Y."/>
            <person name="Xia L."/>
            <person name="Li J."/>
            <person name="Zhao F."/>
            <person name="Cao W."/>
        </authorList>
    </citation>
    <scope>NUCLEOTIDE SEQUENCE</scope>
    <source>
        <strain evidence="1">Rmic-2018</strain>
        <tissue evidence="1">Larvae</tissue>
    </source>
</reference>
<proteinExistence type="predicted"/>
<dbReference type="SUPFAM" id="SSF52047">
    <property type="entry name" value="RNI-like"/>
    <property type="match status" value="1"/>
</dbReference>
<evidence type="ECO:0000313" key="1">
    <source>
        <dbReference type="EMBL" id="KAH8028690.1"/>
    </source>
</evidence>
<keyword evidence="2" id="KW-1185">Reference proteome</keyword>
<accession>A0A9J6E381</accession>